<reference evidence="1" key="1">
    <citation type="submission" date="2018-06" db="EMBL/GenBank/DDBJ databases">
        <authorList>
            <person name="Zhirakovskaya E."/>
        </authorList>
    </citation>
    <scope>NUCLEOTIDE SEQUENCE</scope>
</reference>
<name>A0A3B0V5N1_9ZZZZ</name>
<gene>
    <name evidence="1" type="ORF">MNBD_BACTEROID06-1026</name>
</gene>
<protein>
    <recommendedName>
        <fullName evidence="2">Carboxypeptidase-like regulatory domain-containing protein</fullName>
    </recommendedName>
</protein>
<evidence type="ECO:0000313" key="1">
    <source>
        <dbReference type="EMBL" id="VAW27266.1"/>
    </source>
</evidence>
<evidence type="ECO:0008006" key="2">
    <source>
        <dbReference type="Google" id="ProtNLM"/>
    </source>
</evidence>
<dbReference type="InterPro" id="IPR008969">
    <property type="entry name" value="CarboxyPept-like_regulatory"/>
</dbReference>
<dbReference type="EMBL" id="UOES01000205">
    <property type="protein sequence ID" value="VAW27266.1"/>
    <property type="molecule type" value="Genomic_DNA"/>
</dbReference>
<accession>A0A3B0V5N1</accession>
<proteinExistence type="predicted"/>
<dbReference type="Pfam" id="PF13715">
    <property type="entry name" value="CarbopepD_reg_2"/>
    <property type="match status" value="1"/>
</dbReference>
<sequence length="224" mass="25420">NNNYRILVYMSKLFYLVILLNFIGHVAMAQSNEVIIRGTVLSDDNMQPLPFAHIVIDSTGTTSNIYGTFHLKIAKTDTLHFSYIGYKKKSYVIPDSVSANEISLEIILLKDITFLRAVTVTSLPATLDDLKEELMATNVPIEVEIENAKKSIDLATYQYLYMKSFKLNMDAYDNHAMFLRGNEGLNPAGGNVKGMLKFLRNRAQGKPLEGTYEHYKYYQKNKGQ</sequence>
<dbReference type="SUPFAM" id="SSF49464">
    <property type="entry name" value="Carboxypeptidase regulatory domain-like"/>
    <property type="match status" value="1"/>
</dbReference>
<feature type="non-terminal residue" evidence="1">
    <location>
        <position position="1"/>
    </location>
</feature>
<organism evidence="1">
    <name type="scientific">hydrothermal vent metagenome</name>
    <dbReference type="NCBI Taxonomy" id="652676"/>
    <lineage>
        <taxon>unclassified sequences</taxon>
        <taxon>metagenomes</taxon>
        <taxon>ecological metagenomes</taxon>
    </lineage>
</organism>
<dbReference type="AlphaFoldDB" id="A0A3B0V5N1"/>